<name>A0ABD2WNV9_9HYME</name>
<reference evidence="1 2" key="1">
    <citation type="journal article" date="2024" name="bioRxiv">
        <title>A reference genome for Trichogramma kaykai: A tiny desert-dwelling parasitoid wasp with competing sex-ratio distorters.</title>
        <authorList>
            <person name="Culotta J."/>
            <person name="Lindsey A.R."/>
        </authorList>
    </citation>
    <scope>NUCLEOTIDE SEQUENCE [LARGE SCALE GENOMIC DNA]</scope>
    <source>
        <strain evidence="1 2">KSX58</strain>
    </source>
</reference>
<proteinExistence type="predicted"/>
<organism evidence="1 2">
    <name type="scientific">Trichogramma kaykai</name>
    <dbReference type="NCBI Taxonomy" id="54128"/>
    <lineage>
        <taxon>Eukaryota</taxon>
        <taxon>Metazoa</taxon>
        <taxon>Ecdysozoa</taxon>
        <taxon>Arthropoda</taxon>
        <taxon>Hexapoda</taxon>
        <taxon>Insecta</taxon>
        <taxon>Pterygota</taxon>
        <taxon>Neoptera</taxon>
        <taxon>Endopterygota</taxon>
        <taxon>Hymenoptera</taxon>
        <taxon>Apocrita</taxon>
        <taxon>Proctotrupomorpha</taxon>
        <taxon>Chalcidoidea</taxon>
        <taxon>Trichogrammatidae</taxon>
        <taxon>Trichogramma</taxon>
    </lineage>
</organism>
<evidence type="ECO:0000313" key="2">
    <source>
        <dbReference type="Proteomes" id="UP001627154"/>
    </source>
</evidence>
<dbReference type="EMBL" id="JBJJXI010000092">
    <property type="protein sequence ID" value="KAL3394565.1"/>
    <property type="molecule type" value="Genomic_DNA"/>
</dbReference>
<evidence type="ECO:0000313" key="1">
    <source>
        <dbReference type="EMBL" id="KAL3394565.1"/>
    </source>
</evidence>
<gene>
    <name evidence="1" type="ORF">TKK_011555</name>
</gene>
<comment type="caution">
    <text evidence="1">The sequence shown here is derived from an EMBL/GenBank/DDBJ whole genome shotgun (WGS) entry which is preliminary data.</text>
</comment>
<sequence>MPQKPPVDQTDDAPEPIFDSKLIVEVMDLVIRTGELAMTHDPIMTRSSTFKHYCDLAAQIYEEMHKDILRRAKQTKLIDYLKN</sequence>
<protein>
    <submittedName>
        <fullName evidence="1">Uncharacterized protein</fullName>
    </submittedName>
</protein>
<dbReference type="Proteomes" id="UP001627154">
    <property type="component" value="Unassembled WGS sequence"/>
</dbReference>
<accession>A0ABD2WNV9</accession>
<dbReference type="AlphaFoldDB" id="A0ABD2WNV9"/>
<keyword evidence="2" id="KW-1185">Reference proteome</keyword>